<keyword evidence="5 8" id="KW-1133">Transmembrane helix</keyword>
<accession>A0A0A2XHA4</accession>
<evidence type="ECO:0000256" key="3">
    <source>
        <dbReference type="ARBA" id="ARBA00022475"/>
    </source>
</evidence>
<dbReference type="InterPro" id="IPR052383">
    <property type="entry name" value="Anti-sigma-E_RseA-like"/>
</dbReference>
<evidence type="ECO:0000256" key="5">
    <source>
        <dbReference type="ARBA" id="ARBA00022989"/>
    </source>
</evidence>
<feature type="transmembrane region" description="Helical" evidence="8">
    <location>
        <begin position="95"/>
        <end position="116"/>
    </location>
</feature>
<comment type="caution">
    <text evidence="11">The sequence shown here is derived from an EMBL/GenBank/DDBJ whole genome shotgun (WGS) entry which is preliminary data.</text>
</comment>
<dbReference type="RefSeq" id="WP_039136968.1">
    <property type="nucleotide sequence ID" value="NZ_JPXY01000059.1"/>
</dbReference>
<feature type="domain" description="Anti sigma-E protein RseA C-terminal" evidence="10">
    <location>
        <begin position="130"/>
        <end position="180"/>
    </location>
</feature>
<feature type="domain" description="Anti sigma-E protein RseA N-terminal" evidence="9">
    <location>
        <begin position="1"/>
        <end position="81"/>
    </location>
</feature>
<dbReference type="Pfam" id="PF03872">
    <property type="entry name" value="RseA_N"/>
    <property type="match status" value="1"/>
</dbReference>
<dbReference type="GO" id="GO:0005886">
    <property type="term" value="C:plasma membrane"/>
    <property type="evidence" value="ECO:0007669"/>
    <property type="project" value="UniProtKB-SubCell"/>
</dbReference>
<evidence type="ECO:0000313" key="11">
    <source>
        <dbReference type="EMBL" id="KGQ30035.1"/>
    </source>
</evidence>
<dbReference type="PIRSF" id="PIRSF016938">
    <property type="entry name" value="RseA"/>
    <property type="match status" value="1"/>
</dbReference>
<comment type="subcellular location">
    <subcellularLocation>
        <location evidence="7">Cell inner membrane</location>
    </subcellularLocation>
    <subcellularLocation>
        <location evidence="1">Cell membrane</location>
        <topology evidence="1">Single-pass membrane protein</topology>
    </subcellularLocation>
</comment>
<keyword evidence="3 7" id="KW-1003">Cell membrane</keyword>
<dbReference type="PANTHER" id="PTHR38104">
    <property type="match status" value="1"/>
</dbReference>
<keyword evidence="7" id="KW-0997">Cell inner membrane</keyword>
<proteinExistence type="inferred from homology"/>
<dbReference type="EMBL" id="JPXY01000059">
    <property type="protein sequence ID" value="KGQ30035.1"/>
    <property type="molecule type" value="Genomic_DNA"/>
</dbReference>
<evidence type="ECO:0000259" key="9">
    <source>
        <dbReference type="Pfam" id="PF03872"/>
    </source>
</evidence>
<dbReference type="SUPFAM" id="SSF89069">
    <property type="entry name" value="N-terminal, cytoplasmic domain of anti-sigmaE factor RseA"/>
    <property type="match status" value="1"/>
</dbReference>
<evidence type="ECO:0000256" key="6">
    <source>
        <dbReference type="ARBA" id="ARBA00023136"/>
    </source>
</evidence>
<dbReference type="PANTHER" id="PTHR38104:SF1">
    <property type="entry name" value="ANTI-SIGMA-E FACTOR RSEA"/>
    <property type="match status" value="1"/>
</dbReference>
<dbReference type="Proteomes" id="UP000030418">
    <property type="component" value="Unassembled WGS sequence"/>
</dbReference>
<evidence type="ECO:0000256" key="2">
    <source>
        <dbReference type="ARBA" id="ARBA00005837"/>
    </source>
</evidence>
<keyword evidence="12" id="KW-1185">Reference proteome</keyword>
<reference evidence="11 12" key="1">
    <citation type="submission" date="2014-08" db="EMBL/GenBank/DDBJ databases">
        <title>Chaperone-usher fimbriae in a diverse selection of Gallibacterium genomes.</title>
        <authorList>
            <person name="Kudirkiene E."/>
            <person name="Bager R.J."/>
            <person name="Johnson T.J."/>
            <person name="Bojesen A.M."/>
        </authorList>
    </citation>
    <scope>NUCLEOTIDE SEQUENCE [LARGE SCALE GENOMIC DNA]</scope>
    <source>
        <strain evidence="11 12">CCM5976</strain>
    </source>
</reference>
<dbReference type="InterPro" id="IPR005572">
    <property type="entry name" value="Anti-sigma_E_RseA_N"/>
</dbReference>
<name>A0A0A2XHA4_9PAST</name>
<keyword evidence="4 8" id="KW-0812">Transmembrane</keyword>
<comment type="function">
    <text evidence="7">An anti-sigma factor for extracytoplasmic function (ECF) sigma factor sigma-E (RpoE). ECF sigma factors are held in an inactive form by an anti-sigma factor until released by regulated intramembrane proteolysis (RIP). RIP occurs when an extracytoplasmic signal triggers a concerted proteolytic cascade to transmit information and elicit cellular responses. The membrane-spanning regulatory substrate protein is first cut periplasmically (site-1 protease, S1P, DegS), then within the membrane itself (site-2 protease, S2P, RseP), while cytoplasmic proteases finish degrading the anti-sigma factor, liberating sigma-E.</text>
</comment>
<evidence type="ECO:0000256" key="1">
    <source>
        <dbReference type="ARBA" id="ARBA00004162"/>
    </source>
</evidence>
<gene>
    <name evidence="11" type="ORF">P375_11130</name>
</gene>
<dbReference type="InterPro" id="IPR026279">
    <property type="entry name" value="RseA"/>
</dbReference>
<evidence type="ECO:0000256" key="4">
    <source>
        <dbReference type="ARBA" id="ARBA00022692"/>
    </source>
</evidence>
<dbReference type="Pfam" id="PF03873">
    <property type="entry name" value="RseA_C"/>
    <property type="match status" value="1"/>
</dbReference>
<protein>
    <recommendedName>
        <fullName evidence="7">Anti-sigma-E factor RseA</fullName>
    </recommendedName>
    <alternativeName>
        <fullName evidence="7">Regulator of SigE</fullName>
    </alternativeName>
    <alternativeName>
        <fullName evidence="7">Sigma-E anti-sigma factor RseA</fullName>
    </alternativeName>
    <alternativeName>
        <fullName evidence="7">Sigma-E factor negative regulatory protein</fullName>
    </alternativeName>
</protein>
<evidence type="ECO:0000259" key="10">
    <source>
        <dbReference type="Pfam" id="PF03873"/>
    </source>
</evidence>
<dbReference type="CDD" id="cd16328">
    <property type="entry name" value="RseA_N"/>
    <property type="match status" value="1"/>
</dbReference>
<evidence type="ECO:0000313" key="12">
    <source>
        <dbReference type="Proteomes" id="UP000030418"/>
    </source>
</evidence>
<sequence length="187" mass="21255">MQNKEQLSAYMDGEDVERGFVESLCQDKALQQTWSTLHIARSVMRNESEVILDTSFTERMAVLIEQETTVQLQEQPKPETAAMPKVSFWAKAKKYVVPVVQTAVAASVCLIAVFSIQNLNKGSETETTVSPALQTLPFTQSVQEVSYNVSHKNVPSKEQLEQQNKRLNEILQNYQLQRRLYSDLKSE</sequence>
<dbReference type="GO" id="GO:0016989">
    <property type="term" value="F:sigma factor antagonist activity"/>
    <property type="evidence" value="ECO:0007669"/>
    <property type="project" value="InterPro"/>
</dbReference>
<evidence type="ECO:0000256" key="7">
    <source>
        <dbReference type="PIRNR" id="PIRNR016938"/>
    </source>
</evidence>
<dbReference type="InterPro" id="IPR036147">
    <property type="entry name" value="Anti-sigma_E_RseA_N_sf"/>
</dbReference>
<evidence type="ECO:0000256" key="8">
    <source>
        <dbReference type="SAM" id="Phobius"/>
    </source>
</evidence>
<dbReference type="InterPro" id="IPR005573">
    <property type="entry name" value="Anti-sigma_E_RseA_C"/>
</dbReference>
<organism evidence="11 12">
    <name type="scientific">Gallibacterium genomosp. 2</name>
    <dbReference type="NCBI Taxonomy" id="155517"/>
    <lineage>
        <taxon>Bacteria</taxon>
        <taxon>Pseudomonadati</taxon>
        <taxon>Pseudomonadota</taxon>
        <taxon>Gammaproteobacteria</taxon>
        <taxon>Pasteurellales</taxon>
        <taxon>Pasteurellaceae</taxon>
        <taxon>Gallibacterium</taxon>
    </lineage>
</organism>
<dbReference type="AlphaFoldDB" id="A0A0A2XHA4"/>
<comment type="subunit">
    <text evidence="7">Interacts 1:1 with ECF RNA polymerase sigma-E (RpoE); this inhibits the interaction of sigma-E with the RNA polymerase catalytic core and leads to a decreased expression of sigma-E-regulated genes. Interacts with RseB.</text>
</comment>
<keyword evidence="6 7" id="KW-0472">Membrane</keyword>
<comment type="similarity">
    <text evidence="2 7">Belongs to the RseA family.</text>
</comment>
<dbReference type="Gene3D" id="1.10.10.880">
    <property type="entry name" value="Anti sigma-E protein RseA, N-terminal domain"/>
    <property type="match status" value="1"/>
</dbReference>